<dbReference type="InterPro" id="IPR036397">
    <property type="entry name" value="RNaseH_sf"/>
</dbReference>
<dbReference type="PROSITE" id="PS50994">
    <property type="entry name" value="INTEGRASE"/>
    <property type="match status" value="1"/>
</dbReference>
<sequence length="655" mass="75159">MTMPLRPGLSLTLYGQPFRVLTTQPNQSATLLNERTSNVKQISRDDIEEYDQQGVLKIVEDQDALFRDDGLPPIPSALPEHHQRTLRRRLLYVRAVLDNTQSFSRAWEVKPIASQIAAMIGDTKPPGHTSIYRWCRLFVDSGEDVMALAPLTANCGRRYGQVDAEVLELFYETVDTFYLTRARISKRDAHAELVDRITEANAARPADAKLRAVSYGGFCKLINRLLDPFILKARRYGEKYARRYFRTRRNGPIAMFPLERVEIDHTRLDVIVVHPITRQPLKRPTCTVALDRRTRMVCGIYIDLEPPSSIAVLMCLRQAVTSKQAILDSLPNGSSFTWPVEGQFRLICMDNGPEFHGHAHKQFCADMHADMQYCPPGMPWYRGPGERFLGTQNRRLIHKLPGTTYSNTRERGDYPSEKLAHLTLHELRQLVYRWVVMEYHNTRHSELGETPLQCWTRLVEEHPIPPLPSSLTLEVETGLTFERTISNGRIGTKGLVYHHPYLIHLQKRLATKQKVMLRIDPEDVTQAYIYDPINKGLIRLECLTQDLEPGTSWLDFQRERKARIAQSDTVEASTPDADTVRQEKAKLRREVHQLHQEAEHDLAQRTRKRTKTKKRDQSASLQEQHRSTASTSLYPAESLGEDWFIDLSPDLGATS</sequence>
<evidence type="ECO:0000256" key="1">
    <source>
        <dbReference type="SAM" id="MobiDB-lite"/>
    </source>
</evidence>
<proteinExistence type="predicted"/>
<evidence type="ECO:0000313" key="3">
    <source>
        <dbReference type="EMBL" id="PXX51126.1"/>
    </source>
</evidence>
<name>A0A318JRI3_9NEIS</name>
<organism evidence="3 4">
    <name type="scientific">Aquitalea magnusonii</name>
    <dbReference type="NCBI Taxonomy" id="332411"/>
    <lineage>
        <taxon>Bacteria</taxon>
        <taxon>Pseudomonadati</taxon>
        <taxon>Pseudomonadota</taxon>
        <taxon>Betaproteobacteria</taxon>
        <taxon>Neisseriales</taxon>
        <taxon>Chromobacteriaceae</taxon>
        <taxon>Aquitalea</taxon>
    </lineage>
</organism>
<evidence type="ECO:0000259" key="2">
    <source>
        <dbReference type="PROSITE" id="PS50994"/>
    </source>
</evidence>
<dbReference type="InterPro" id="IPR012337">
    <property type="entry name" value="RNaseH-like_sf"/>
</dbReference>
<keyword evidence="4" id="KW-1185">Reference proteome</keyword>
<dbReference type="GO" id="GO:0015074">
    <property type="term" value="P:DNA integration"/>
    <property type="evidence" value="ECO:0007669"/>
    <property type="project" value="InterPro"/>
</dbReference>
<feature type="compositionally biased region" description="Basic residues" evidence="1">
    <location>
        <begin position="605"/>
        <end position="614"/>
    </location>
</feature>
<accession>A0A318JRI3</accession>
<dbReference type="RefSeq" id="WP_158527671.1">
    <property type="nucleotide sequence ID" value="NZ_LNQU01000039.1"/>
</dbReference>
<dbReference type="SUPFAM" id="SSF53098">
    <property type="entry name" value="Ribonuclease H-like"/>
    <property type="match status" value="1"/>
</dbReference>
<reference evidence="3 4" key="1">
    <citation type="submission" date="2018-05" db="EMBL/GenBank/DDBJ databases">
        <title>Genomic Encyclopedia of Type Strains, Phase IV (KMG-IV): sequencing the most valuable type-strain genomes for metagenomic binning, comparative biology and taxonomic classification.</title>
        <authorList>
            <person name="Goeker M."/>
        </authorList>
    </citation>
    <scope>NUCLEOTIDE SEQUENCE [LARGE SCALE GENOMIC DNA]</scope>
    <source>
        <strain evidence="3 4">DSM 25134</strain>
    </source>
</reference>
<dbReference type="InterPro" id="IPR001584">
    <property type="entry name" value="Integrase_cat-core"/>
</dbReference>
<feature type="region of interest" description="Disordered" evidence="1">
    <location>
        <begin position="590"/>
        <end position="633"/>
    </location>
</feature>
<gene>
    <name evidence="3" type="ORF">DFR38_101187</name>
</gene>
<dbReference type="EMBL" id="QJKC01000001">
    <property type="protein sequence ID" value="PXX51126.1"/>
    <property type="molecule type" value="Genomic_DNA"/>
</dbReference>
<dbReference type="InterPro" id="IPR015378">
    <property type="entry name" value="Transposase-like_Mu_C"/>
</dbReference>
<dbReference type="AlphaFoldDB" id="A0A318JRI3"/>
<dbReference type="GO" id="GO:0003676">
    <property type="term" value="F:nucleic acid binding"/>
    <property type="evidence" value="ECO:0007669"/>
    <property type="project" value="InterPro"/>
</dbReference>
<feature type="compositionally biased region" description="Basic and acidic residues" evidence="1">
    <location>
        <begin position="590"/>
        <end position="604"/>
    </location>
</feature>
<dbReference type="OrthoDB" id="5439087at2"/>
<feature type="compositionally biased region" description="Polar residues" evidence="1">
    <location>
        <begin position="618"/>
        <end position="633"/>
    </location>
</feature>
<evidence type="ECO:0000313" key="4">
    <source>
        <dbReference type="Proteomes" id="UP000248395"/>
    </source>
</evidence>
<dbReference type="Pfam" id="PF09299">
    <property type="entry name" value="Mu-transpos_C"/>
    <property type="match status" value="1"/>
</dbReference>
<comment type="caution">
    <text evidence="3">The sequence shown here is derived from an EMBL/GenBank/DDBJ whole genome shotgun (WGS) entry which is preliminary data.</text>
</comment>
<dbReference type="Gene3D" id="3.30.420.10">
    <property type="entry name" value="Ribonuclease H-like superfamily/Ribonuclease H"/>
    <property type="match status" value="1"/>
</dbReference>
<protein>
    <submittedName>
        <fullName evidence="3">Putative transposase</fullName>
    </submittedName>
</protein>
<dbReference type="Proteomes" id="UP000248395">
    <property type="component" value="Unassembled WGS sequence"/>
</dbReference>
<feature type="domain" description="Integrase catalytic" evidence="2">
    <location>
        <begin position="253"/>
        <end position="459"/>
    </location>
</feature>